<feature type="transmembrane region" description="Helical" evidence="6">
    <location>
        <begin position="121"/>
        <end position="142"/>
    </location>
</feature>
<dbReference type="Pfam" id="PF00892">
    <property type="entry name" value="EamA"/>
    <property type="match status" value="2"/>
</dbReference>
<dbReference type="InterPro" id="IPR037185">
    <property type="entry name" value="EmrE-like"/>
</dbReference>
<dbReference type="InterPro" id="IPR050638">
    <property type="entry name" value="AA-Vitamin_Transporters"/>
</dbReference>
<keyword evidence="5 6" id="KW-0472">Membrane</keyword>
<comment type="subcellular location">
    <subcellularLocation>
        <location evidence="1">Membrane</location>
        <topology evidence="1">Multi-pass membrane protein</topology>
    </subcellularLocation>
</comment>
<organism evidence="8 9">
    <name type="scientific">Glycomyces niveus</name>
    <dbReference type="NCBI Taxonomy" id="2820287"/>
    <lineage>
        <taxon>Bacteria</taxon>
        <taxon>Bacillati</taxon>
        <taxon>Actinomycetota</taxon>
        <taxon>Actinomycetes</taxon>
        <taxon>Glycomycetales</taxon>
        <taxon>Glycomycetaceae</taxon>
        <taxon>Glycomyces</taxon>
    </lineage>
</organism>
<feature type="transmembrane region" description="Helical" evidence="6">
    <location>
        <begin position="179"/>
        <end position="200"/>
    </location>
</feature>
<keyword evidence="4 6" id="KW-1133">Transmembrane helix</keyword>
<dbReference type="Proteomes" id="UP000681341">
    <property type="component" value="Unassembled WGS sequence"/>
</dbReference>
<feature type="transmembrane region" description="Helical" evidence="6">
    <location>
        <begin position="212"/>
        <end position="232"/>
    </location>
</feature>
<evidence type="ECO:0000256" key="3">
    <source>
        <dbReference type="ARBA" id="ARBA00022692"/>
    </source>
</evidence>
<keyword evidence="9" id="KW-1185">Reference proteome</keyword>
<evidence type="ECO:0000256" key="2">
    <source>
        <dbReference type="ARBA" id="ARBA00007362"/>
    </source>
</evidence>
<feature type="domain" description="EamA" evidence="7">
    <location>
        <begin position="153"/>
        <end position="283"/>
    </location>
</feature>
<evidence type="ECO:0000256" key="1">
    <source>
        <dbReference type="ARBA" id="ARBA00004141"/>
    </source>
</evidence>
<evidence type="ECO:0000313" key="8">
    <source>
        <dbReference type="EMBL" id="MBO3735391.1"/>
    </source>
</evidence>
<feature type="transmembrane region" description="Helical" evidence="6">
    <location>
        <begin position="244"/>
        <end position="261"/>
    </location>
</feature>
<feature type="transmembrane region" description="Helical" evidence="6">
    <location>
        <begin position="40"/>
        <end position="60"/>
    </location>
</feature>
<dbReference type="PANTHER" id="PTHR32322">
    <property type="entry name" value="INNER MEMBRANE TRANSPORTER"/>
    <property type="match status" value="1"/>
</dbReference>
<protein>
    <submittedName>
        <fullName evidence="8">DMT family transporter</fullName>
    </submittedName>
</protein>
<proteinExistence type="inferred from homology"/>
<feature type="transmembrane region" description="Helical" evidence="6">
    <location>
        <begin position="67"/>
        <end position="90"/>
    </location>
</feature>
<feature type="transmembrane region" description="Helical" evidence="6">
    <location>
        <begin position="96"/>
        <end position="114"/>
    </location>
</feature>
<feature type="domain" description="EamA" evidence="7">
    <location>
        <begin position="11"/>
        <end position="140"/>
    </location>
</feature>
<keyword evidence="3 6" id="KW-0812">Transmembrane</keyword>
<dbReference type="PANTHER" id="PTHR32322:SF2">
    <property type="entry name" value="EAMA DOMAIN-CONTAINING PROTEIN"/>
    <property type="match status" value="1"/>
</dbReference>
<dbReference type="RefSeq" id="WP_208499019.1">
    <property type="nucleotide sequence ID" value="NZ_JAGFNP010000015.1"/>
</dbReference>
<dbReference type="EMBL" id="JAGFNP010000015">
    <property type="protein sequence ID" value="MBO3735391.1"/>
    <property type="molecule type" value="Genomic_DNA"/>
</dbReference>
<evidence type="ECO:0000256" key="4">
    <source>
        <dbReference type="ARBA" id="ARBA00022989"/>
    </source>
</evidence>
<reference evidence="8 9" key="1">
    <citation type="submission" date="2021-03" db="EMBL/GenBank/DDBJ databases">
        <title>Glycomyces sp. nov., a novel actinomycete isolated from soil.</title>
        <authorList>
            <person name="Yang X."/>
            <person name="Xu X."/>
        </authorList>
    </citation>
    <scope>NUCLEOTIDE SEQUENCE [LARGE SCALE GENOMIC DNA]</scope>
    <source>
        <strain evidence="8 9">NEAU-S30</strain>
    </source>
</reference>
<evidence type="ECO:0000313" key="9">
    <source>
        <dbReference type="Proteomes" id="UP000681341"/>
    </source>
</evidence>
<feature type="transmembrane region" description="Helical" evidence="6">
    <location>
        <begin position="267"/>
        <end position="286"/>
    </location>
</feature>
<gene>
    <name evidence="8" type="ORF">J5V16_21405</name>
</gene>
<dbReference type="SUPFAM" id="SSF103481">
    <property type="entry name" value="Multidrug resistance efflux transporter EmrE"/>
    <property type="match status" value="2"/>
</dbReference>
<evidence type="ECO:0000259" key="7">
    <source>
        <dbReference type="Pfam" id="PF00892"/>
    </source>
</evidence>
<evidence type="ECO:0000256" key="6">
    <source>
        <dbReference type="SAM" id="Phobius"/>
    </source>
</evidence>
<dbReference type="InterPro" id="IPR000620">
    <property type="entry name" value="EamA_dom"/>
</dbReference>
<comment type="similarity">
    <text evidence="2">Belongs to the EamA transporter family.</text>
</comment>
<sequence>MQPTRDRAALAAFAGATLLAGGNAVGIRFSNRELDPLWGASLRFGAAALLLLAIMAVLRLRFPRGKALAGTVLFGVLNFGVSFSLAYYALVYIHAGLGQTLLALVPLAALLLAVAQGQEEFHASALVGTLVAVAGVAVVSQAPLRADVPALVLLAALGAVLSFAESAVLVKRLPKVHPVVMNAVGMAAAAVLLFAGSFALGDEWVLPRVADTWWALAYVVVAGSVLTFVLYLTVIQRWGASRAAYVFVVIPLVAICVSAWLDDEPLTWSLLVGAPLILAGVYVGALRRRERRGLPSGRPPTLFGSHRR</sequence>
<accession>A0ABS3UAW4</accession>
<feature type="transmembrane region" description="Helical" evidence="6">
    <location>
        <begin position="148"/>
        <end position="170"/>
    </location>
</feature>
<evidence type="ECO:0000256" key="5">
    <source>
        <dbReference type="ARBA" id="ARBA00023136"/>
    </source>
</evidence>
<comment type="caution">
    <text evidence="8">The sequence shown here is derived from an EMBL/GenBank/DDBJ whole genome shotgun (WGS) entry which is preliminary data.</text>
</comment>
<name>A0ABS3UAW4_9ACTN</name>